<keyword evidence="6" id="KW-0472">Membrane</keyword>
<dbReference type="Gene3D" id="3.40.50.12580">
    <property type="match status" value="1"/>
</dbReference>
<comment type="caution">
    <text evidence="8">The sequence shown here is derived from an EMBL/GenBank/DDBJ whole genome shotgun (WGS) entry which is preliminary data.</text>
</comment>
<dbReference type="Pfam" id="PF00535">
    <property type="entry name" value="Glycos_transf_2"/>
    <property type="match status" value="1"/>
</dbReference>
<sequence length="1124" mass="132362">MDKIKLSVVIPIYNVQEYLLDCVNSVINQNLNIEEYEILLLNDGSSDKSSDIAKALASEYKNIRYFFFENSGLGATRNKGIDLAKGTYITFLDSDDIVPQIAYETLLTTAMKNNSDVVTAPVERFENNKFLRSGLHKRVKFDPAEKVTLKEYKELVYDTTSTNKIYKLSFLKNNNLYFPVNILYEDIYFSLRVFALSTNISVVDQVSYIWRIRSGENVSITQNRLNIQGYKDRLNTVLKTLNFLREHCEEVVANEFEKKIIDFDIPLFFPDYKNGDLEYTKDFVLETINILKALKVSYIEECDYRKQAIYYAIFKHDYETVLNYSLDNIKEFKMEVRNGEVQLTDKFLSNEIINKINPLNIVDIYSEFSEVVYNKKEVIINCKVKSSVMKDINKTSNENISAFLYSANDLIEVKLNRVDKEDYQIIIPLELIPYTSSFNRLKVKLVYTINDNVYSETLLSDPKNKKLKTTLMKPLRGYNLNIQNNFNWELFIEKKKTETIFKEITIERDNLIVKTNMIDEDAIYLLDNNKDKPLEGKVVNQRLIFNLNKLKQEKVMELKVLKSGAKTYNFQFDKKPSFFTVFNTLNYNEYVLRVYNNHSFSISKKGKHSTLKNIIFDNKKINIIFEAPYNFNNISKVRLLLNSINGKVSKEISARHIGENNYIASIDLTHATQNTFFPYGEYKIYIDYYNNQKLLPQSQLLNERKNIEKSLKYSFNMRNYSFEFRDGHQVILKNKEILKKYENTKPKRDKLRKYIYPIFRKIPINKNKIIFYSYWGDQYSCSPKEIYEYVEENYNNVKSVWIANDDNLPIKGKGRVVKKNSLKYWYDIATAKYFIQNTNMPVDYKKRKGQKEVQTFHGTFLKTMGFDTPEIKFSQNETMLKDFARKIDNWDYFTTPSEYMVDKVKSAFETNAKPLKVGFPRNDLIFKSLSNIENIKEKLNIDKKKKVILYAPTWREGKSPKLTLDLDYLEKSLSEEYVLLIKAHYFLSRQISIRDNYPFAINVSSYPCIEELYAISDMLITDYSSTMFDYAYLKRPIVFYAFDLEKYVYGERGIYLDYMETMPGPIARTNVELLKSIKEVENGFGKYEAKFDDFYNQFCQFGCEGESTKEFVKHFFKFKGGNKE</sequence>
<dbReference type="Proteomes" id="UP000256562">
    <property type="component" value="Unassembled WGS sequence"/>
</dbReference>
<dbReference type="InterPro" id="IPR051612">
    <property type="entry name" value="Teichoic_Acid_Biosynth"/>
</dbReference>
<dbReference type="PANTHER" id="PTHR37316:SF3">
    <property type="entry name" value="TEICHOIC ACID GLYCEROL-PHOSPHATE TRANSFERASE"/>
    <property type="match status" value="1"/>
</dbReference>
<keyword evidence="4" id="KW-0808">Transferase</keyword>
<dbReference type="InterPro" id="IPR043148">
    <property type="entry name" value="TagF_C"/>
</dbReference>
<dbReference type="AlphaFoldDB" id="A0A3E0ILF9"/>
<dbReference type="OrthoDB" id="9811865at2"/>
<evidence type="ECO:0000256" key="2">
    <source>
        <dbReference type="ARBA" id="ARBA00010488"/>
    </source>
</evidence>
<evidence type="ECO:0000256" key="3">
    <source>
        <dbReference type="ARBA" id="ARBA00022475"/>
    </source>
</evidence>
<evidence type="ECO:0000259" key="7">
    <source>
        <dbReference type="Pfam" id="PF00535"/>
    </source>
</evidence>
<dbReference type="Pfam" id="PF04464">
    <property type="entry name" value="Glyphos_transf"/>
    <property type="match status" value="1"/>
</dbReference>
<evidence type="ECO:0000313" key="8">
    <source>
        <dbReference type="EMBL" id="REH90450.1"/>
    </source>
</evidence>
<dbReference type="InterPro" id="IPR029044">
    <property type="entry name" value="Nucleotide-diphossugar_trans"/>
</dbReference>
<gene>
    <name evidence="8" type="ORF">DOS83_12390</name>
</gene>
<keyword evidence="3" id="KW-1003">Cell membrane</keyword>
<dbReference type="GO" id="GO:0047355">
    <property type="term" value="F:CDP-glycerol glycerophosphotransferase activity"/>
    <property type="evidence" value="ECO:0007669"/>
    <property type="project" value="InterPro"/>
</dbReference>
<dbReference type="SUPFAM" id="SSF53756">
    <property type="entry name" value="UDP-Glycosyltransferase/glycogen phosphorylase"/>
    <property type="match status" value="1"/>
</dbReference>
<name>A0A3E0ILF9_9STAP</name>
<keyword evidence="5" id="KW-0777">Teichoic acid biosynthesis</keyword>
<feature type="domain" description="Glycosyltransferase 2-like" evidence="7">
    <location>
        <begin position="7"/>
        <end position="171"/>
    </location>
</feature>
<dbReference type="GO" id="GO:0005886">
    <property type="term" value="C:plasma membrane"/>
    <property type="evidence" value="ECO:0007669"/>
    <property type="project" value="UniProtKB-SubCell"/>
</dbReference>
<evidence type="ECO:0000256" key="4">
    <source>
        <dbReference type="ARBA" id="ARBA00022679"/>
    </source>
</evidence>
<dbReference type="RefSeq" id="WP_116095250.1">
    <property type="nucleotide sequence ID" value="NZ_JBBEFH010000011.1"/>
</dbReference>
<dbReference type="GO" id="GO:0019350">
    <property type="term" value="P:teichoic acid biosynthetic process"/>
    <property type="evidence" value="ECO:0007669"/>
    <property type="project" value="UniProtKB-KW"/>
</dbReference>
<evidence type="ECO:0000256" key="6">
    <source>
        <dbReference type="ARBA" id="ARBA00023136"/>
    </source>
</evidence>
<dbReference type="PANTHER" id="PTHR37316">
    <property type="entry name" value="TEICHOIC ACID GLYCEROL-PHOSPHATE PRIMASE"/>
    <property type="match status" value="1"/>
</dbReference>
<evidence type="ECO:0000256" key="1">
    <source>
        <dbReference type="ARBA" id="ARBA00004202"/>
    </source>
</evidence>
<dbReference type="Gene3D" id="3.90.550.10">
    <property type="entry name" value="Spore Coat Polysaccharide Biosynthesis Protein SpsA, Chain A"/>
    <property type="match status" value="1"/>
</dbReference>
<evidence type="ECO:0000313" key="9">
    <source>
        <dbReference type="Proteomes" id="UP000256562"/>
    </source>
</evidence>
<dbReference type="SUPFAM" id="SSF53448">
    <property type="entry name" value="Nucleotide-diphospho-sugar transferases"/>
    <property type="match status" value="1"/>
</dbReference>
<dbReference type="InterPro" id="IPR001173">
    <property type="entry name" value="Glyco_trans_2-like"/>
</dbReference>
<accession>A0A3E0ILF9</accession>
<dbReference type="EMBL" id="QKXQ01000610">
    <property type="protein sequence ID" value="REH90450.1"/>
    <property type="molecule type" value="Genomic_DNA"/>
</dbReference>
<dbReference type="CDD" id="cd00761">
    <property type="entry name" value="Glyco_tranf_GTA_type"/>
    <property type="match status" value="1"/>
</dbReference>
<comment type="similarity">
    <text evidence="2">Belongs to the CDP-glycerol glycerophosphotransferase family.</text>
</comment>
<protein>
    <recommendedName>
        <fullName evidence="7">Glycosyltransferase 2-like domain-containing protein</fullName>
    </recommendedName>
</protein>
<organism evidence="8 9">
    <name type="scientific">Staphylococcus felis</name>
    <dbReference type="NCBI Taxonomy" id="46127"/>
    <lineage>
        <taxon>Bacteria</taxon>
        <taxon>Bacillati</taxon>
        <taxon>Bacillota</taxon>
        <taxon>Bacilli</taxon>
        <taxon>Bacillales</taxon>
        <taxon>Staphylococcaceae</taxon>
        <taxon>Staphylococcus</taxon>
    </lineage>
</organism>
<comment type="subcellular location">
    <subcellularLocation>
        <location evidence="1">Cell membrane</location>
        <topology evidence="1">Peripheral membrane protein</topology>
    </subcellularLocation>
</comment>
<reference evidence="8 9" key="1">
    <citation type="journal article" date="2018" name="Vet. Microbiol.">
        <title>Characterisation of Staphylococcus felis isolated from cats using whole genome sequencing.</title>
        <authorList>
            <person name="Worthing K."/>
            <person name="Pang S."/>
            <person name="Trott D.J."/>
            <person name="Abraham S."/>
            <person name="Coombs G.W."/>
            <person name="Jordan D."/>
            <person name="McIntyre L."/>
            <person name="Davies M.R."/>
            <person name="Norris J."/>
        </authorList>
    </citation>
    <scope>NUCLEOTIDE SEQUENCE [LARGE SCALE GENOMIC DNA]</scope>
    <source>
        <strain evidence="8 9">F9</strain>
    </source>
</reference>
<proteinExistence type="inferred from homology"/>
<dbReference type="InterPro" id="IPR043149">
    <property type="entry name" value="TagF_N"/>
</dbReference>
<dbReference type="Gene3D" id="3.40.50.11820">
    <property type="match status" value="1"/>
</dbReference>
<evidence type="ECO:0000256" key="5">
    <source>
        <dbReference type="ARBA" id="ARBA00022944"/>
    </source>
</evidence>
<dbReference type="InterPro" id="IPR007554">
    <property type="entry name" value="Glycerophosphate_synth"/>
</dbReference>